<dbReference type="InterPro" id="IPR011009">
    <property type="entry name" value="Kinase-like_dom_sf"/>
</dbReference>
<dbReference type="GO" id="GO:0004674">
    <property type="term" value="F:protein serine/threonine kinase activity"/>
    <property type="evidence" value="ECO:0007669"/>
    <property type="project" value="UniProtKB-KW"/>
</dbReference>
<dbReference type="GO" id="GO:0005524">
    <property type="term" value="F:ATP binding"/>
    <property type="evidence" value="ECO:0007669"/>
    <property type="project" value="UniProtKB-KW"/>
</dbReference>
<feature type="region of interest" description="Disordered" evidence="6">
    <location>
        <begin position="1428"/>
        <end position="1450"/>
    </location>
</feature>
<keyword evidence="5" id="KW-0067">ATP-binding</keyword>
<feature type="compositionally biased region" description="Low complexity" evidence="6">
    <location>
        <begin position="905"/>
        <end position="927"/>
    </location>
</feature>
<feature type="compositionally biased region" description="Polar residues" evidence="6">
    <location>
        <begin position="854"/>
        <end position="863"/>
    </location>
</feature>
<evidence type="ECO:0000313" key="8">
    <source>
        <dbReference type="EMBL" id="CEM20700.1"/>
    </source>
</evidence>
<keyword evidence="4" id="KW-0418">Kinase</keyword>
<feature type="region of interest" description="Disordered" evidence="6">
    <location>
        <begin position="1208"/>
        <end position="1243"/>
    </location>
</feature>
<organism evidence="8">
    <name type="scientific">Chromera velia CCMP2878</name>
    <dbReference type="NCBI Taxonomy" id="1169474"/>
    <lineage>
        <taxon>Eukaryota</taxon>
        <taxon>Sar</taxon>
        <taxon>Alveolata</taxon>
        <taxon>Colpodellida</taxon>
        <taxon>Chromeraceae</taxon>
        <taxon>Chromera</taxon>
    </lineage>
</organism>
<evidence type="ECO:0000256" key="4">
    <source>
        <dbReference type="ARBA" id="ARBA00022777"/>
    </source>
</evidence>
<feature type="compositionally biased region" description="Basic and acidic residues" evidence="6">
    <location>
        <begin position="933"/>
        <end position="950"/>
    </location>
</feature>
<dbReference type="VEuPathDB" id="CryptoDB:Cvel_19454"/>
<keyword evidence="2" id="KW-0808">Transferase</keyword>
<evidence type="ECO:0000256" key="1">
    <source>
        <dbReference type="ARBA" id="ARBA00022527"/>
    </source>
</evidence>
<evidence type="ECO:0000256" key="5">
    <source>
        <dbReference type="ARBA" id="ARBA00022840"/>
    </source>
</evidence>
<feature type="compositionally biased region" description="Basic and acidic residues" evidence="6">
    <location>
        <begin position="1111"/>
        <end position="1137"/>
    </location>
</feature>
<dbReference type="PROSITE" id="PS50011">
    <property type="entry name" value="PROTEIN_KINASE_DOM"/>
    <property type="match status" value="1"/>
</dbReference>
<evidence type="ECO:0000256" key="3">
    <source>
        <dbReference type="ARBA" id="ARBA00022741"/>
    </source>
</evidence>
<feature type="compositionally biased region" description="Polar residues" evidence="6">
    <location>
        <begin position="1230"/>
        <end position="1243"/>
    </location>
</feature>
<proteinExistence type="predicted"/>
<feature type="region of interest" description="Disordered" evidence="6">
    <location>
        <begin position="1269"/>
        <end position="1410"/>
    </location>
</feature>
<feature type="region of interest" description="Disordered" evidence="6">
    <location>
        <begin position="1065"/>
        <end position="1091"/>
    </location>
</feature>
<dbReference type="PANTHER" id="PTHR24345:SF91">
    <property type="entry name" value="SERINE_THREONINE-PROTEIN KINASE PLK4"/>
    <property type="match status" value="1"/>
</dbReference>
<feature type="region of interest" description="Disordered" evidence="6">
    <location>
        <begin position="382"/>
        <end position="409"/>
    </location>
</feature>
<feature type="region of interest" description="Disordered" evidence="6">
    <location>
        <begin position="795"/>
        <end position="958"/>
    </location>
</feature>
<feature type="compositionally biased region" description="Low complexity" evidence="6">
    <location>
        <begin position="612"/>
        <end position="623"/>
    </location>
</feature>
<dbReference type="PANTHER" id="PTHR24345">
    <property type="entry name" value="SERINE/THREONINE-PROTEIN KINASE PLK"/>
    <property type="match status" value="1"/>
</dbReference>
<sequence length="1477" mass="154152">MSTTVPSSQASEAASSCKSRQLVGQTVKTPQGIYRFEVLLQRSIYGAVYRASSRGGGSNTGTGQNGAVPRAGSGGDDAACSSSTPCASGNGNANANRFAIKVIDKDRVSSPSKQCAENPWGEVVYAEKMRGCRNLLVYHEVAQDAEFVYIILPFADYEDLFEALRKRETPFSEAQARFLFCQILSGALFLRSRGLAFRDHSLENVLLFRAEEEVALDIPLWRNSETGNLLNGQGGGHEQTDMEMRGPRPFDGVIPQGALLCRIADPGQAVEVEFEGEPGASRPQPTPWTRLFGKSFRPPEAYLGEPYDAFKVDSFCLGWMLFNILTKHQPFDRATHDDPHWRFFCSTLASVNESTTASNGTSPLSATPGGAGLGVGLLIGQQQASGHKSSNRPGGLISSPKGSRDALFHSPPRSLALQQQKEAGAVEREPAAGEGSLSLSSFFATRGGSNLHADAVDLLSRLLHPNPNARLALDQIASHAWMRGPCEVVFPDALPQSAHQQPATLPPHVSSSSSGPPVGRGGRASMGNRLSPESPHPNQQQQHRQQKPGAVTPLYPRSLQHHQMSHKVISEGHALSLLQGLHQPFSSHSLVHTPNQIAAQKRPPAGVSQHPASSSSASAAASATTGAPPSHRYAQPQSSSRVHVLGPSGTAPVAPSCTVTASSSSSCSSARHRQKNRKEETEPLSGSPGECVDSPVVGLGGLGQGLCGASVADPGNPLGGGQGLGMAGVCTVTVLPSEDVAAVSASERCSMSVRVGSPATETAETGGEEGSRTSSLWSQQQRSLRRWRKRVLLERRERGKRGGGGVLNGKGGGEKEKEKESRLLESPSCWSVSSFPDDPRGGGGEQLCEGQEQFCESSASSSAPPVGERRDMLSRKHQAEQTEGASPEGAVTGEGSACVVPPQFGASPSLPASTTAPAGSSSVTPSVRNGKKDRRENEWCTDQEREKEGETAPSSASVRTAAAAVAEQSESIDARAAFAAGGSVRSSRTGRGSAVSLASSIRSSCRGKGSAGSGSTKKSGISKWPARLRLPAAASMRPAGLSRHNTALHKAIFGKATVKPGICHADGSVSAPSSQVEQAGGDKSPMGRGQQLGGVADLSLLALQAAAAEAARERAREEEAGGEGGRGKEGKSNDEGRAQTQQQKQGREREDPKWRGQDSAEREETQQKERVHVNATRPEDMGGYRPAEVPLSETLRAVVAHAREVSERLDAADSSSSSSSNPRKVEPRWGSQTQFGGQRGANQVRISERAGGRDEKAGFPSQHTFAGVVGMGGGAGGPSPVMPPAGVHWPGGHPGGGPYAGAATAPPPTVAPTGPANYSHAHPSISVVHPHPPHAHPHLHPAHGGQSPTLAGPATTTGANQALQCQPPLHSHSHPMYPRSHSSSQPGPARAHPSHPQYPHTHTHSHGRGALRHGHLPVQVVSAAAPPVGSAGASLHVKQPSSSPTGPVPAVAAAVAPSLPSTQAARLSAPPQRSSGV</sequence>
<dbReference type="GO" id="GO:0005634">
    <property type="term" value="C:nucleus"/>
    <property type="evidence" value="ECO:0007669"/>
    <property type="project" value="TreeGrafter"/>
</dbReference>
<feature type="compositionally biased region" description="Gly residues" evidence="6">
    <location>
        <begin position="802"/>
        <end position="811"/>
    </location>
</feature>
<feature type="compositionally biased region" description="Low complexity" evidence="6">
    <location>
        <begin position="1311"/>
        <end position="1329"/>
    </location>
</feature>
<feature type="domain" description="Protein kinase" evidence="7">
    <location>
        <begin position="34"/>
        <end position="482"/>
    </location>
</feature>
<feature type="region of interest" description="Disordered" evidence="6">
    <location>
        <begin position="1"/>
        <end position="22"/>
    </location>
</feature>
<feature type="compositionally biased region" description="Gly residues" evidence="6">
    <location>
        <begin position="54"/>
        <end position="64"/>
    </location>
</feature>
<feature type="region of interest" description="Disordered" evidence="6">
    <location>
        <begin position="754"/>
        <end position="780"/>
    </location>
</feature>
<dbReference type="Pfam" id="PF00069">
    <property type="entry name" value="Pkinase"/>
    <property type="match status" value="1"/>
</dbReference>
<evidence type="ECO:0000259" key="7">
    <source>
        <dbReference type="PROSITE" id="PS50011"/>
    </source>
</evidence>
<dbReference type="SMART" id="SM00220">
    <property type="entry name" value="S_TKc"/>
    <property type="match status" value="1"/>
</dbReference>
<feature type="region of interest" description="Disordered" evidence="6">
    <location>
        <begin position="54"/>
        <end position="87"/>
    </location>
</feature>
<evidence type="ECO:0000256" key="2">
    <source>
        <dbReference type="ARBA" id="ARBA00022679"/>
    </source>
</evidence>
<dbReference type="InterPro" id="IPR000719">
    <property type="entry name" value="Prot_kinase_dom"/>
</dbReference>
<dbReference type="EMBL" id="CDMZ01000748">
    <property type="protein sequence ID" value="CEM20700.1"/>
    <property type="molecule type" value="Genomic_DNA"/>
</dbReference>
<protein>
    <recommendedName>
        <fullName evidence="7">Protein kinase domain-containing protein</fullName>
    </recommendedName>
</protein>
<keyword evidence="1" id="KW-0723">Serine/threonine-protein kinase</keyword>
<feature type="compositionally biased region" description="Low complexity" evidence="6">
    <location>
        <begin position="1003"/>
        <end position="1023"/>
    </location>
</feature>
<feature type="compositionally biased region" description="Basic and acidic residues" evidence="6">
    <location>
        <begin position="867"/>
        <end position="880"/>
    </location>
</feature>
<dbReference type="SUPFAM" id="SSF56112">
    <property type="entry name" value="Protein kinase-like (PK-like)"/>
    <property type="match status" value="1"/>
</dbReference>
<feature type="compositionally biased region" description="Basic residues" evidence="6">
    <location>
        <begin position="1331"/>
        <end position="1341"/>
    </location>
</feature>
<feature type="compositionally biased region" description="Low complexity" evidence="6">
    <location>
        <begin position="656"/>
        <end position="669"/>
    </location>
</feature>
<gene>
    <name evidence="8" type="ORF">Cvel_19454</name>
</gene>
<feature type="region of interest" description="Disordered" evidence="6">
    <location>
        <begin position="1111"/>
        <end position="1186"/>
    </location>
</feature>
<dbReference type="Gene3D" id="3.30.200.20">
    <property type="entry name" value="Phosphorylase Kinase, domain 1"/>
    <property type="match status" value="1"/>
</dbReference>
<feature type="compositionally biased region" description="Low complexity" evidence="6">
    <location>
        <begin position="756"/>
        <end position="765"/>
    </location>
</feature>
<evidence type="ECO:0000256" key="6">
    <source>
        <dbReference type="SAM" id="MobiDB-lite"/>
    </source>
</evidence>
<name>A0A0G4FYV6_9ALVE</name>
<feature type="region of interest" description="Disordered" evidence="6">
    <location>
        <begin position="598"/>
        <end position="692"/>
    </location>
</feature>
<dbReference type="Gene3D" id="1.10.510.10">
    <property type="entry name" value="Transferase(Phosphotransferase) domain 1"/>
    <property type="match status" value="1"/>
</dbReference>
<reference evidence="8" key="1">
    <citation type="submission" date="2014-11" db="EMBL/GenBank/DDBJ databases">
        <authorList>
            <person name="Otto D Thomas"/>
            <person name="Naeem Raeece"/>
        </authorList>
    </citation>
    <scope>NUCLEOTIDE SEQUENCE</scope>
</reference>
<feature type="region of interest" description="Disordered" evidence="6">
    <location>
        <begin position="497"/>
        <end position="553"/>
    </location>
</feature>
<feature type="compositionally biased region" description="Low complexity" evidence="6">
    <location>
        <begin position="1348"/>
        <end position="1359"/>
    </location>
</feature>
<feature type="region of interest" description="Disordered" evidence="6">
    <location>
        <begin position="1003"/>
        <end position="1024"/>
    </location>
</feature>
<feature type="compositionally biased region" description="Basic and acidic residues" evidence="6">
    <location>
        <begin position="812"/>
        <end position="823"/>
    </location>
</feature>
<keyword evidence="3" id="KW-0547">Nucleotide-binding</keyword>
<feature type="compositionally biased region" description="Basic and acidic residues" evidence="6">
    <location>
        <begin position="1145"/>
        <end position="1182"/>
    </location>
</feature>
<feature type="compositionally biased region" description="Basic residues" evidence="6">
    <location>
        <begin position="1401"/>
        <end position="1410"/>
    </location>
</feature>
<accession>A0A0G4FYV6</accession>